<keyword evidence="2" id="KW-0472">Membrane</keyword>
<organism evidence="3 4">
    <name type="scientific">Streptomyces monticola</name>
    <dbReference type="NCBI Taxonomy" id="2666263"/>
    <lineage>
        <taxon>Bacteria</taxon>
        <taxon>Bacillati</taxon>
        <taxon>Actinomycetota</taxon>
        <taxon>Actinomycetes</taxon>
        <taxon>Kitasatosporales</taxon>
        <taxon>Streptomycetaceae</taxon>
        <taxon>Streptomyces</taxon>
    </lineage>
</organism>
<name>A0ABW2JTU0_9ACTN</name>
<feature type="region of interest" description="Disordered" evidence="1">
    <location>
        <begin position="146"/>
        <end position="183"/>
    </location>
</feature>
<feature type="compositionally biased region" description="Low complexity" evidence="1">
    <location>
        <begin position="146"/>
        <end position="157"/>
    </location>
</feature>
<feature type="compositionally biased region" description="Basic and acidic residues" evidence="1">
    <location>
        <begin position="158"/>
        <end position="175"/>
    </location>
</feature>
<gene>
    <name evidence="3" type="ORF">ACFQVC_35890</name>
</gene>
<accession>A0ABW2JTU0</accession>
<feature type="transmembrane region" description="Helical" evidence="2">
    <location>
        <begin position="118"/>
        <end position="136"/>
    </location>
</feature>
<dbReference type="RefSeq" id="WP_381838628.1">
    <property type="nucleotide sequence ID" value="NZ_JBHTCF010000022.1"/>
</dbReference>
<protein>
    <submittedName>
        <fullName evidence="3">DUF2243 domain-containing protein</fullName>
    </submittedName>
</protein>
<evidence type="ECO:0000313" key="4">
    <source>
        <dbReference type="Proteomes" id="UP001596523"/>
    </source>
</evidence>
<reference evidence="4" key="1">
    <citation type="journal article" date="2019" name="Int. J. Syst. Evol. Microbiol.">
        <title>The Global Catalogue of Microorganisms (GCM) 10K type strain sequencing project: providing services to taxonomists for standard genome sequencing and annotation.</title>
        <authorList>
            <consortium name="The Broad Institute Genomics Platform"/>
            <consortium name="The Broad Institute Genome Sequencing Center for Infectious Disease"/>
            <person name="Wu L."/>
            <person name="Ma J."/>
        </authorList>
    </citation>
    <scope>NUCLEOTIDE SEQUENCE [LARGE SCALE GENOMIC DNA]</scope>
    <source>
        <strain evidence="4">SYNS20</strain>
    </source>
</reference>
<feature type="transmembrane region" description="Helical" evidence="2">
    <location>
        <begin position="78"/>
        <end position="98"/>
    </location>
</feature>
<proteinExistence type="predicted"/>
<dbReference type="InterPro" id="IPR018719">
    <property type="entry name" value="DUF2243_membrane"/>
</dbReference>
<dbReference type="EMBL" id="JBHTCF010000022">
    <property type="protein sequence ID" value="MFC7309581.1"/>
    <property type="molecule type" value="Genomic_DNA"/>
</dbReference>
<evidence type="ECO:0000313" key="3">
    <source>
        <dbReference type="EMBL" id="MFC7309581.1"/>
    </source>
</evidence>
<dbReference type="Pfam" id="PF10002">
    <property type="entry name" value="DUF2243"/>
    <property type="match status" value="1"/>
</dbReference>
<comment type="caution">
    <text evidence="3">The sequence shown here is derived from an EMBL/GenBank/DDBJ whole genome shotgun (WGS) entry which is preliminary data.</text>
</comment>
<keyword evidence="4" id="KW-1185">Reference proteome</keyword>
<keyword evidence="2" id="KW-1133">Transmembrane helix</keyword>
<feature type="transmembrane region" description="Helical" evidence="2">
    <location>
        <begin position="44"/>
        <end position="66"/>
    </location>
</feature>
<dbReference type="Proteomes" id="UP001596523">
    <property type="component" value="Unassembled WGS sequence"/>
</dbReference>
<evidence type="ECO:0000256" key="2">
    <source>
        <dbReference type="SAM" id="Phobius"/>
    </source>
</evidence>
<keyword evidence="2" id="KW-0812">Transmembrane</keyword>
<sequence length="183" mass="19804">MTRRSLLGGALVGIGLAAFVDEVVFHQLLHWHHFYDKASSAAGLVSDGIFHAFGWAAMVTGLFVYADLRRRDARSPRAWWAGTCLGVGGFQLYDGTFQHKALGLHQIRYGVDLTPYDLTWNVIAVLFLLTGAVLLLRIRRARAGTRAAGAKSRAAGAKSREAGAKSREAGARNREAGAGTRQP</sequence>
<evidence type="ECO:0000256" key="1">
    <source>
        <dbReference type="SAM" id="MobiDB-lite"/>
    </source>
</evidence>